<dbReference type="PANTHER" id="PTHR30151">
    <property type="entry name" value="ALKANE SULFONATE ABC TRANSPORTER-RELATED, MEMBRANE SUBUNIT"/>
    <property type="match status" value="1"/>
</dbReference>
<dbReference type="Proteomes" id="UP000216451">
    <property type="component" value="Unassembled WGS sequence"/>
</dbReference>
<dbReference type="InterPro" id="IPR000515">
    <property type="entry name" value="MetI-like"/>
</dbReference>
<dbReference type="RefSeq" id="WP_094693270.1">
    <property type="nucleotide sequence ID" value="NZ_CALENZ010000014.1"/>
</dbReference>
<evidence type="ECO:0000256" key="3">
    <source>
        <dbReference type="ARBA" id="ARBA00022475"/>
    </source>
</evidence>
<keyword evidence="3" id="KW-1003">Cell membrane</keyword>
<dbReference type="AlphaFoldDB" id="A0A261G662"/>
<evidence type="ECO:0000313" key="10">
    <source>
        <dbReference type="Proteomes" id="UP000216451"/>
    </source>
</evidence>
<evidence type="ECO:0000313" key="9">
    <source>
        <dbReference type="EMBL" id="OZG66902.1"/>
    </source>
</evidence>
<feature type="transmembrane region" description="Helical" evidence="7">
    <location>
        <begin position="233"/>
        <end position="253"/>
    </location>
</feature>
<name>A0A261G662_9BIFI</name>
<comment type="caution">
    <text evidence="9">The sequence shown here is derived from an EMBL/GenBank/DDBJ whole genome shotgun (WGS) entry which is preliminary data.</text>
</comment>
<comment type="subcellular location">
    <subcellularLocation>
        <location evidence="1 7">Cell membrane</location>
        <topology evidence="1 7">Multi-pass membrane protein</topology>
    </subcellularLocation>
</comment>
<accession>A0A261G662</accession>
<proteinExistence type="inferred from homology"/>
<feature type="transmembrane region" description="Helical" evidence="7">
    <location>
        <begin position="175"/>
        <end position="192"/>
    </location>
</feature>
<dbReference type="OrthoDB" id="9796361at2"/>
<dbReference type="GeneID" id="98295639"/>
<dbReference type="PROSITE" id="PS50928">
    <property type="entry name" value="ABC_TM1"/>
    <property type="match status" value="1"/>
</dbReference>
<sequence length="285" mass="31313">MSNEKPKTISSISDSNSSSIFYPIISIIGLIFLWWAVVEAFDIPEYVLPGPFATFHEIILDWPELWHGFTSTGQEFVYGFIIGSLVGFVLAVIMANSKLLNKILYPIMIVSQAIPVIAIGAALVIWLGFGLAPKLVIIALIVFFPVLINVLDGLQSVDVDMLNLSKAMGANRWRIFLTVQLPATYVPLFSALKMSATFSVTGAVLAEQTASSQAGLGQYMMAQASRLNTKGTFAAIILFAIMGLLAFSLVSVWERLATPWKQHSKVPFYRQARIAHRDIPSSQVK</sequence>
<comment type="similarity">
    <text evidence="7">Belongs to the binding-protein-dependent transport system permease family.</text>
</comment>
<dbReference type="CDD" id="cd06261">
    <property type="entry name" value="TM_PBP2"/>
    <property type="match status" value="1"/>
</dbReference>
<keyword evidence="6 7" id="KW-0472">Membrane</keyword>
<keyword evidence="10" id="KW-1185">Reference proteome</keyword>
<dbReference type="InterPro" id="IPR035906">
    <property type="entry name" value="MetI-like_sf"/>
</dbReference>
<keyword evidence="4 7" id="KW-0812">Transmembrane</keyword>
<dbReference type="Gene3D" id="1.10.3720.10">
    <property type="entry name" value="MetI-like"/>
    <property type="match status" value="1"/>
</dbReference>
<keyword evidence="2 7" id="KW-0813">Transport</keyword>
<protein>
    <submittedName>
        <fullName evidence="9">ABC transporter permease</fullName>
    </submittedName>
</protein>
<dbReference type="PANTHER" id="PTHR30151:SF20">
    <property type="entry name" value="ABC TRANSPORTER PERMEASE PROTEIN HI_0355-RELATED"/>
    <property type="match status" value="1"/>
</dbReference>
<dbReference type="GO" id="GO:0055085">
    <property type="term" value="P:transmembrane transport"/>
    <property type="evidence" value="ECO:0007669"/>
    <property type="project" value="InterPro"/>
</dbReference>
<reference evidence="9 10" key="1">
    <citation type="journal article" date="2017" name="BMC Genomics">
        <title>Comparative genomic and phylogenomic analyses of the Bifidobacteriaceae family.</title>
        <authorList>
            <person name="Lugli G.A."/>
            <person name="Milani C."/>
            <person name="Turroni F."/>
            <person name="Duranti S."/>
            <person name="Mancabelli L."/>
            <person name="Mangifesta M."/>
            <person name="Ferrario C."/>
            <person name="Modesto M."/>
            <person name="Mattarelli P."/>
            <person name="Jiri K."/>
            <person name="van Sinderen D."/>
            <person name="Ventura M."/>
        </authorList>
    </citation>
    <scope>NUCLEOTIDE SEQUENCE [LARGE SCALE GENOMIC DNA]</scope>
    <source>
        <strain evidence="9 10">LMG 28769</strain>
    </source>
</reference>
<keyword evidence="5 7" id="KW-1133">Transmembrane helix</keyword>
<evidence type="ECO:0000256" key="4">
    <source>
        <dbReference type="ARBA" id="ARBA00022692"/>
    </source>
</evidence>
<feature type="transmembrane region" description="Helical" evidence="7">
    <location>
        <begin position="76"/>
        <end position="96"/>
    </location>
</feature>
<evidence type="ECO:0000256" key="1">
    <source>
        <dbReference type="ARBA" id="ARBA00004651"/>
    </source>
</evidence>
<gene>
    <name evidence="9" type="ORF">BAQU_0974</name>
</gene>
<feature type="transmembrane region" description="Helical" evidence="7">
    <location>
        <begin position="20"/>
        <end position="38"/>
    </location>
</feature>
<dbReference type="SUPFAM" id="SSF161098">
    <property type="entry name" value="MetI-like"/>
    <property type="match status" value="1"/>
</dbReference>
<evidence type="ECO:0000259" key="8">
    <source>
        <dbReference type="PROSITE" id="PS50928"/>
    </source>
</evidence>
<evidence type="ECO:0000256" key="7">
    <source>
        <dbReference type="RuleBase" id="RU363032"/>
    </source>
</evidence>
<organism evidence="9 10">
    <name type="scientific">Bifidobacterium aquikefiri</name>
    <dbReference type="NCBI Taxonomy" id="1653207"/>
    <lineage>
        <taxon>Bacteria</taxon>
        <taxon>Bacillati</taxon>
        <taxon>Actinomycetota</taxon>
        <taxon>Actinomycetes</taxon>
        <taxon>Bifidobacteriales</taxon>
        <taxon>Bifidobacteriaceae</taxon>
        <taxon>Bifidobacterium</taxon>
    </lineage>
</organism>
<evidence type="ECO:0000256" key="2">
    <source>
        <dbReference type="ARBA" id="ARBA00022448"/>
    </source>
</evidence>
<feature type="transmembrane region" description="Helical" evidence="7">
    <location>
        <begin position="103"/>
        <end position="129"/>
    </location>
</feature>
<dbReference type="EMBL" id="MWXA01000005">
    <property type="protein sequence ID" value="OZG66902.1"/>
    <property type="molecule type" value="Genomic_DNA"/>
</dbReference>
<evidence type="ECO:0000256" key="6">
    <source>
        <dbReference type="ARBA" id="ARBA00023136"/>
    </source>
</evidence>
<feature type="domain" description="ABC transmembrane type-1" evidence="8">
    <location>
        <begin position="69"/>
        <end position="251"/>
    </location>
</feature>
<dbReference type="Pfam" id="PF00528">
    <property type="entry name" value="BPD_transp_1"/>
    <property type="match status" value="1"/>
</dbReference>
<dbReference type="GO" id="GO:0005886">
    <property type="term" value="C:plasma membrane"/>
    <property type="evidence" value="ECO:0007669"/>
    <property type="project" value="UniProtKB-SubCell"/>
</dbReference>
<evidence type="ECO:0000256" key="5">
    <source>
        <dbReference type="ARBA" id="ARBA00022989"/>
    </source>
</evidence>
<feature type="transmembrane region" description="Helical" evidence="7">
    <location>
        <begin position="135"/>
        <end position="154"/>
    </location>
</feature>